<keyword evidence="2" id="KW-1185">Reference proteome</keyword>
<reference evidence="1" key="1">
    <citation type="submission" date="2020-08" db="EMBL/GenBank/DDBJ databases">
        <title>Multicomponent nature underlies the extraordinary mechanical properties of spider dragline silk.</title>
        <authorList>
            <person name="Kono N."/>
            <person name="Nakamura H."/>
            <person name="Mori M."/>
            <person name="Yoshida Y."/>
            <person name="Ohtoshi R."/>
            <person name="Malay A.D."/>
            <person name="Moran D.A.P."/>
            <person name="Tomita M."/>
            <person name="Numata K."/>
            <person name="Arakawa K."/>
        </authorList>
    </citation>
    <scope>NUCLEOTIDE SEQUENCE</scope>
</reference>
<gene>
    <name evidence="1" type="ORF">NPIL_188561</name>
</gene>
<dbReference type="EMBL" id="BMAW01022874">
    <property type="protein sequence ID" value="GFT80092.1"/>
    <property type="molecule type" value="Genomic_DNA"/>
</dbReference>
<name>A0A8X6PTM7_NEPPI</name>
<sequence>MVFLKSRREALKRGEEEFNIGESLCLKRQLGGRKSSPHTPLLDSWRGLAESGTIRWSPLLLCGSLSTAYFYGLVRHQTYP</sequence>
<protein>
    <submittedName>
        <fullName evidence="1">Uncharacterized protein</fullName>
    </submittedName>
</protein>
<comment type="caution">
    <text evidence="1">The sequence shown here is derived from an EMBL/GenBank/DDBJ whole genome shotgun (WGS) entry which is preliminary data.</text>
</comment>
<dbReference type="AlphaFoldDB" id="A0A8X6PTM7"/>
<organism evidence="1 2">
    <name type="scientific">Nephila pilipes</name>
    <name type="common">Giant wood spider</name>
    <name type="synonym">Nephila maculata</name>
    <dbReference type="NCBI Taxonomy" id="299642"/>
    <lineage>
        <taxon>Eukaryota</taxon>
        <taxon>Metazoa</taxon>
        <taxon>Ecdysozoa</taxon>
        <taxon>Arthropoda</taxon>
        <taxon>Chelicerata</taxon>
        <taxon>Arachnida</taxon>
        <taxon>Araneae</taxon>
        <taxon>Araneomorphae</taxon>
        <taxon>Entelegynae</taxon>
        <taxon>Araneoidea</taxon>
        <taxon>Nephilidae</taxon>
        <taxon>Nephila</taxon>
    </lineage>
</organism>
<evidence type="ECO:0000313" key="1">
    <source>
        <dbReference type="EMBL" id="GFT80092.1"/>
    </source>
</evidence>
<accession>A0A8X6PTM7</accession>
<proteinExistence type="predicted"/>
<evidence type="ECO:0000313" key="2">
    <source>
        <dbReference type="Proteomes" id="UP000887013"/>
    </source>
</evidence>
<dbReference type="Proteomes" id="UP000887013">
    <property type="component" value="Unassembled WGS sequence"/>
</dbReference>